<keyword evidence="3" id="KW-1133">Transmembrane helix</keyword>
<organism evidence="6 7">
    <name type="scientific">Streptomyces aidingensis</name>
    <dbReference type="NCBI Taxonomy" id="910347"/>
    <lineage>
        <taxon>Bacteria</taxon>
        <taxon>Bacillati</taxon>
        <taxon>Actinomycetota</taxon>
        <taxon>Actinomycetes</taxon>
        <taxon>Kitasatosporales</taxon>
        <taxon>Streptomycetaceae</taxon>
        <taxon>Streptomyces</taxon>
    </lineage>
</organism>
<dbReference type="GO" id="GO:0005507">
    <property type="term" value="F:copper ion binding"/>
    <property type="evidence" value="ECO:0007669"/>
    <property type="project" value="InterPro"/>
</dbReference>
<evidence type="ECO:0000256" key="4">
    <source>
        <dbReference type="SAM" id="SignalP"/>
    </source>
</evidence>
<proteinExistence type="predicted"/>
<dbReference type="InterPro" id="IPR007348">
    <property type="entry name" value="CopC_dom"/>
</dbReference>
<feature type="signal peptide" evidence="4">
    <location>
        <begin position="1"/>
        <end position="35"/>
    </location>
</feature>
<evidence type="ECO:0000313" key="6">
    <source>
        <dbReference type="EMBL" id="SFD76533.1"/>
    </source>
</evidence>
<dbReference type="STRING" id="910347.SAMN05421773_1294"/>
<keyword evidence="2" id="KW-0186">Copper</keyword>
<dbReference type="GO" id="GO:0046688">
    <property type="term" value="P:response to copper ion"/>
    <property type="evidence" value="ECO:0007669"/>
    <property type="project" value="InterPro"/>
</dbReference>
<dbReference type="AlphaFoldDB" id="A0A1I1V622"/>
<keyword evidence="7" id="KW-1185">Reference proteome</keyword>
<evidence type="ECO:0000256" key="2">
    <source>
        <dbReference type="ARBA" id="ARBA00023008"/>
    </source>
</evidence>
<dbReference type="GO" id="GO:0042597">
    <property type="term" value="C:periplasmic space"/>
    <property type="evidence" value="ECO:0007669"/>
    <property type="project" value="InterPro"/>
</dbReference>
<dbReference type="Proteomes" id="UP000199207">
    <property type="component" value="Unassembled WGS sequence"/>
</dbReference>
<evidence type="ECO:0000256" key="3">
    <source>
        <dbReference type="SAM" id="Phobius"/>
    </source>
</evidence>
<dbReference type="InterPro" id="IPR014756">
    <property type="entry name" value="Ig_E-set"/>
</dbReference>
<gene>
    <name evidence="6" type="ORF">SAMN05421773_1294</name>
</gene>
<dbReference type="Gene3D" id="2.60.40.1220">
    <property type="match status" value="1"/>
</dbReference>
<protein>
    <recommendedName>
        <fullName evidence="5">CopC domain-containing protein</fullName>
    </recommendedName>
</protein>
<feature type="domain" description="CopC" evidence="5">
    <location>
        <begin position="36"/>
        <end position="129"/>
    </location>
</feature>
<keyword evidence="3" id="KW-0812">Transmembrane</keyword>
<dbReference type="OrthoDB" id="4311336at2"/>
<dbReference type="Pfam" id="PF04234">
    <property type="entry name" value="CopC"/>
    <property type="match status" value="1"/>
</dbReference>
<evidence type="ECO:0000259" key="5">
    <source>
        <dbReference type="Pfam" id="PF04234"/>
    </source>
</evidence>
<dbReference type="SUPFAM" id="SSF81296">
    <property type="entry name" value="E set domains"/>
    <property type="match status" value="1"/>
</dbReference>
<reference evidence="6 7" key="1">
    <citation type="submission" date="2016-10" db="EMBL/GenBank/DDBJ databases">
        <authorList>
            <person name="de Groot N.N."/>
        </authorList>
    </citation>
    <scope>NUCLEOTIDE SEQUENCE [LARGE SCALE GENOMIC DNA]</scope>
    <source>
        <strain evidence="6 7">CGMCC 4.5739</strain>
    </source>
</reference>
<sequence length="200" mass="19468">MRRLLNALNALNARSGAGVAGLLALLFLLPAPAAAHTALQDAAPGPGDTVAPGVTVVALTLADLKPGTTPAVGVLGPDGSAVATGPAAMADEGTACVAVAPLGAGVHTIVYTAVAADEDEQTNRFSFEVAAGAGPAATPAACRTAQPAAPGAGDTVLGVERATATAALASAGAACALAALLLGRGGRRRHRRPARRHRRA</sequence>
<name>A0A1I1V622_9ACTN</name>
<feature type="chain" id="PRO_5011566340" description="CopC domain-containing protein" evidence="4">
    <location>
        <begin position="36"/>
        <end position="200"/>
    </location>
</feature>
<keyword evidence="3" id="KW-0472">Membrane</keyword>
<accession>A0A1I1V622</accession>
<feature type="transmembrane region" description="Helical" evidence="3">
    <location>
        <begin position="164"/>
        <end position="183"/>
    </location>
</feature>
<evidence type="ECO:0000256" key="1">
    <source>
        <dbReference type="ARBA" id="ARBA00022729"/>
    </source>
</evidence>
<keyword evidence="1 4" id="KW-0732">Signal</keyword>
<evidence type="ECO:0000313" key="7">
    <source>
        <dbReference type="Proteomes" id="UP000199207"/>
    </source>
</evidence>
<dbReference type="RefSeq" id="WP_093841681.1">
    <property type="nucleotide sequence ID" value="NZ_FOLM01000029.1"/>
</dbReference>
<dbReference type="InterPro" id="IPR014755">
    <property type="entry name" value="Cu-Rt/internalin_Ig-like"/>
</dbReference>
<dbReference type="EMBL" id="FOLM01000029">
    <property type="protein sequence ID" value="SFD76533.1"/>
    <property type="molecule type" value="Genomic_DNA"/>
</dbReference>